<dbReference type="PANTHER" id="PTHR13903:SF8">
    <property type="entry name" value="PIRIN"/>
    <property type="match status" value="1"/>
</dbReference>
<reference evidence="5" key="1">
    <citation type="submission" date="2021-01" db="EMBL/GenBank/DDBJ databases">
        <authorList>
            <person name="Corre E."/>
            <person name="Pelletier E."/>
            <person name="Niang G."/>
            <person name="Scheremetjew M."/>
            <person name="Finn R."/>
            <person name="Kale V."/>
            <person name="Holt S."/>
            <person name="Cochrane G."/>
            <person name="Meng A."/>
            <person name="Brown T."/>
            <person name="Cohen L."/>
        </authorList>
    </citation>
    <scope>NUCLEOTIDE SEQUENCE</scope>
    <source>
        <strain evidence="5">SM1012Den-03</strain>
    </source>
</reference>
<accession>A0A7S2KC74</accession>
<organism evidence="5">
    <name type="scientific">Skeletonema marinoi</name>
    <dbReference type="NCBI Taxonomy" id="267567"/>
    <lineage>
        <taxon>Eukaryota</taxon>
        <taxon>Sar</taxon>
        <taxon>Stramenopiles</taxon>
        <taxon>Ochrophyta</taxon>
        <taxon>Bacillariophyta</taxon>
        <taxon>Coscinodiscophyceae</taxon>
        <taxon>Thalassiosirophycidae</taxon>
        <taxon>Thalassiosirales</taxon>
        <taxon>Skeletonemataceae</taxon>
        <taxon>Skeletonema</taxon>
        <taxon>Skeletonema marinoi-dohrnii complex</taxon>
    </lineage>
</organism>
<dbReference type="Pfam" id="PF02678">
    <property type="entry name" value="Pirin"/>
    <property type="match status" value="1"/>
</dbReference>
<dbReference type="Pfam" id="PF05726">
    <property type="entry name" value="Pirin_C"/>
    <property type="match status" value="1"/>
</dbReference>
<evidence type="ECO:0008006" key="6">
    <source>
        <dbReference type="Google" id="ProtNLM"/>
    </source>
</evidence>
<dbReference type="InterPro" id="IPR008778">
    <property type="entry name" value="Pirin_C_dom"/>
</dbReference>
<name>A0A7S2KC74_9STRA</name>
<evidence type="ECO:0000256" key="2">
    <source>
        <dbReference type="RuleBase" id="RU003457"/>
    </source>
</evidence>
<dbReference type="PANTHER" id="PTHR13903">
    <property type="entry name" value="PIRIN-RELATED"/>
    <property type="match status" value="1"/>
</dbReference>
<evidence type="ECO:0000256" key="1">
    <source>
        <dbReference type="ARBA" id="ARBA00008416"/>
    </source>
</evidence>
<dbReference type="InterPro" id="IPR003829">
    <property type="entry name" value="Pirin_N_dom"/>
</dbReference>
<protein>
    <recommendedName>
        <fullName evidence="6">Pirin</fullName>
    </recommendedName>
</protein>
<feature type="domain" description="Pirin C-terminal" evidence="4">
    <location>
        <begin position="210"/>
        <end position="319"/>
    </location>
</feature>
<dbReference type="Gene3D" id="2.60.120.10">
    <property type="entry name" value="Jelly Rolls"/>
    <property type="match status" value="2"/>
</dbReference>
<gene>
    <name evidence="5" type="ORF">SMAR0320_LOCUS574</name>
</gene>
<dbReference type="SUPFAM" id="SSF51182">
    <property type="entry name" value="RmlC-like cupins"/>
    <property type="match status" value="1"/>
</dbReference>
<dbReference type="InterPro" id="IPR014710">
    <property type="entry name" value="RmlC-like_jellyroll"/>
</dbReference>
<sequence>MLLSTMSAILRATKLPTSGPYPTLDPFLFCVYHSDDYPADESGGKMETTFPGNGSDFNPHAPYRMYHGHHIPGFPQHPHRGFETITATMEGLIDHADSVGNAGRYGEGDVQWMTAGGGVVHGEMFPLVHSDRPNSLRLFQIWLNLPAVSKMVQPSFAMFWNSDVPVYKTDDEKASVTVWAGDYFLEENVTQNSPPPDSWASDPSNDVAVLHITVQPGGSIVIPKANSSADINRSVYLIEGHESNVKVDGKVINEKVCLTMDATKDVPIELDQGAKEEVQFLLLQGKPINEPVAQHGPFVMNTQAEIRDAFMDYQRTQFGGWPWPKDDMVFPQDKGRFALVDGKETRPSSSTTESCSS</sequence>
<dbReference type="CDD" id="cd02909">
    <property type="entry name" value="cupin_pirin_N"/>
    <property type="match status" value="1"/>
</dbReference>
<comment type="similarity">
    <text evidence="1 2">Belongs to the pirin family.</text>
</comment>
<dbReference type="InterPro" id="IPR011051">
    <property type="entry name" value="RmlC_Cupin_sf"/>
</dbReference>
<evidence type="ECO:0000259" key="3">
    <source>
        <dbReference type="Pfam" id="PF02678"/>
    </source>
</evidence>
<dbReference type="InterPro" id="IPR012093">
    <property type="entry name" value="Pirin"/>
</dbReference>
<evidence type="ECO:0000259" key="4">
    <source>
        <dbReference type="Pfam" id="PF05726"/>
    </source>
</evidence>
<dbReference type="AlphaFoldDB" id="A0A7S2KC74"/>
<feature type="domain" description="Pirin N-terminal" evidence="3">
    <location>
        <begin position="62"/>
        <end position="143"/>
    </location>
</feature>
<dbReference type="EMBL" id="HBGZ01000752">
    <property type="protein sequence ID" value="CAD9571131.1"/>
    <property type="molecule type" value="Transcribed_RNA"/>
</dbReference>
<evidence type="ECO:0000313" key="5">
    <source>
        <dbReference type="EMBL" id="CAD9571131.1"/>
    </source>
</evidence>
<proteinExistence type="inferred from homology"/>